<keyword evidence="5" id="KW-1185">Reference proteome</keyword>
<dbReference type="SUPFAM" id="SSF56925">
    <property type="entry name" value="OMPA-like"/>
    <property type="match status" value="1"/>
</dbReference>
<gene>
    <name evidence="4" type="ORF">ACFOKF_03895</name>
</gene>
<comment type="caution">
    <text evidence="4">The sequence shown here is derived from an EMBL/GenBank/DDBJ whole genome shotgun (WGS) entry which is preliminary data.</text>
</comment>
<evidence type="ECO:0000313" key="5">
    <source>
        <dbReference type="Proteomes" id="UP001595681"/>
    </source>
</evidence>
<keyword evidence="1 2" id="KW-0732">Signal</keyword>
<organism evidence="4 5">
    <name type="scientific">Sphingobium rhizovicinum</name>
    <dbReference type="NCBI Taxonomy" id="432308"/>
    <lineage>
        <taxon>Bacteria</taxon>
        <taxon>Pseudomonadati</taxon>
        <taxon>Pseudomonadota</taxon>
        <taxon>Alphaproteobacteria</taxon>
        <taxon>Sphingomonadales</taxon>
        <taxon>Sphingomonadaceae</taxon>
        <taxon>Sphingobium</taxon>
    </lineage>
</organism>
<protein>
    <submittedName>
        <fullName evidence="4">Outer membrane protein</fullName>
    </submittedName>
</protein>
<feature type="chain" id="PRO_5047341969" evidence="2">
    <location>
        <begin position="23"/>
        <end position="186"/>
    </location>
</feature>
<evidence type="ECO:0000256" key="1">
    <source>
        <dbReference type="ARBA" id="ARBA00022729"/>
    </source>
</evidence>
<feature type="domain" description="Outer membrane protein beta-barrel" evidence="3">
    <location>
        <begin position="10"/>
        <end position="186"/>
    </location>
</feature>
<dbReference type="InterPro" id="IPR011250">
    <property type="entry name" value="OMP/PagP_B-barrel"/>
</dbReference>
<proteinExistence type="predicted"/>
<sequence>MKNITIFLAASVLCFLSAPAFAQDAAPFTGGHAEIITGYDSVDADGISSADGLLYGLNAGYDVAAGGVILGVEAEISDSTTKKGYAGGRTASDRDLYVGSRIGVPLGDKALAYAKAGYTNARFEYRDSAGEGGTVSGGDNLDGLRLGAGLEYRLTDSLFLKGEYRYSNYEAGLSRHQFVTGVGLRF</sequence>
<reference evidence="5" key="1">
    <citation type="journal article" date="2019" name="Int. J. Syst. Evol. Microbiol.">
        <title>The Global Catalogue of Microorganisms (GCM) 10K type strain sequencing project: providing services to taxonomists for standard genome sequencing and annotation.</title>
        <authorList>
            <consortium name="The Broad Institute Genomics Platform"/>
            <consortium name="The Broad Institute Genome Sequencing Center for Infectious Disease"/>
            <person name="Wu L."/>
            <person name="Ma J."/>
        </authorList>
    </citation>
    <scope>NUCLEOTIDE SEQUENCE [LARGE SCALE GENOMIC DNA]</scope>
    <source>
        <strain evidence="5">CCM 7491</strain>
    </source>
</reference>
<feature type="signal peptide" evidence="2">
    <location>
        <begin position="1"/>
        <end position="22"/>
    </location>
</feature>
<name>A0ABV7ND18_9SPHN</name>
<dbReference type="EMBL" id="JBHRVU010000004">
    <property type="protein sequence ID" value="MFC3440349.1"/>
    <property type="molecule type" value="Genomic_DNA"/>
</dbReference>
<accession>A0ABV7ND18</accession>
<evidence type="ECO:0000256" key="2">
    <source>
        <dbReference type="SAM" id="SignalP"/>
    </source>
</evidence>
<dbReference type="InterPro" id="IPR027385">
    <property type="entry name" value="Beta-barrel_OMP"/>
</dbReference>
<dbReference type="Pfam" id="PF13505">
    <property type="entry name" value="OMP_b-brl"/>
    <property type="match status" value="1"/>
</dbReference>
<evidence type="ECO:0000313" key="4">
    <source>
        <dbReference type="EMBL" id="MFC3440349.1"/>
    </source>
</evidence>
<dbReference type="Proteomes" id="UP001595681">
    <property type="component" value="Unassembled WGS sequence"/>
</dbReference>
<dbReference type="RefSeq" id="WP_380793314.1">
    <property type="nucleotide sequence ID" value="NZ_JBHRVU010000004.1"/>
</dbReference>
<dbReference type="Gene3D" id="2.40.160.20">
    <property type="match status" value="1"/>
</dbReference>
<evidence type="ECO:0000259" key="3">
    <source>
        <dbReference type="Pfam" id="PF13505"/>
    </source>
</evidence>